<evidence type="ECO:0000313" key="3">
    <source>
        <dbReference type="Proteomes" id="UP000217276"/>
    </source>
</evidence>
<dbReference type="InterPro" id="IPR025665">
    <property type="entry name" value="Beta-barrel_OMP_2"/>
</dbReference>
<name>A0A250FC80_9FLAO</name>
<protein>
    <submittedName>
        <fullName evidence="2">PorT protein</fullName>
    </submittedName>
</protein>
<evidence type="ECO:0000259" key="1">
    <source>
        <dbReference type="Pfam" id="PF13568"/>
    </source>
</evidence>
<dbReference type="RefSeq" id="WP_095914704.1">
    <property type="nucleotide sequence ID" value="NZ_CAUUPF010000019.1"/>
</dbReference>
<proteinExistence type="predicted"/>
<organism evidence="2 3">
    <name type="scientific">Capnocytophaga leadbetteri</name>
    <dbReference type="NCBI Taxonomy" id="327575"/>
    <lineage>
        <taxon>Bacteria</taxon>
        <taxon>Pseudomonadati</taxon>
        <taxon>Bacteroidota</taxon>
        <taxon>Flavobacteriia</taxon>
        <taxon>Flavobacteriales</taxon>
        <taxon>Flavobacteriaceae</taxon>
        <taxon>Capnocytophaga</taxon>
    </lineage>
</organism>
<dbReference type="Pfam" id="PF13568">
    <property type="entry name" value="OMP_b-brl_2"/>
    <property type="match status" value="1"/>
</dbReference>
<accession>A0A250FC80</accession>
<dbReference type="Gene3D" id="2.40.160.20">
    <property type="match status" value="1"/>
</dbReference>
<sequence length="240" mass="28201">MNNKSLKKTLLLLLVCIGGFHLYAQFKQPMINLEHFDEKRFQWGYYFGANTFDFKIDYKELNYNNPQLQEIQNERKIGFNVGLTGQARLIKYIDLRIEPGLVYNKRVLTFPNFTESRDAVREVPSTYIYIPLLLKFSADRWYNVKPYVTAGASMVFNLSSNANLTIDNSDRTFRSTKNVFFYEFGFGFDFYTHYFRVSPSVRALFSINNELVPDYDPNSRWTGNLNGLKTRGFLFCLNFE</sequence>
<dbReference type="KEGG" id="clk:CGC53_10450"/>
<dbReference type="AlphaFoldDB" id="A0A250FC80"/>
<dbReference type="EMBL" id="CP022384">
    <property type="protein sequence ID" value="ATA82730.1"/>
    <property type="molecule type" value="Genomic_DNA"/>
</dbReference>
<gene>
    <name evidence="2" type="ORF">CGC53_10450</name>
</gene>
<feature type="domain" description="Outer membrane protein beta-barrel" evidence="1">
    <location>
        <begin position="24"/>
        <end position="210"/>
    </location>
</feature>
<keyword evidence="3" id="KW-1185">Reference proteome</keyword>
<evidence type="ECO:0000313" key="2">
    <source>
        <dbReference type="EMBL" id="ATA82730.1"/>
    </source>
</evidence>
<reference evidence="3" key="1">
    <citation type="submission" date="2017-06" db="EMBL/GenBank/DDBJ databases">
        <title>Capnocytophaga spp. assemblies.</title>
        <authorList>
            <person name="Gulvik C.A."/>
        </authorList>
    </citation>
    <scope>NUCLEOTIDE SEQUENCE [LARGE SCALE GENOMIC DNA]</scope>
    <source>
        <strain evidence="3">H6253</strain>
    </source>
</reference>
<dbReference type="Proteomes" id="UP000217276">
    <property type="component" value="Chromosome"/>
</dbReference>